<dbReference type="NCBIfam" id="TIGR01879">
    <property type="entry name" value="hydantase"/>
    <property type="match status" value="1"/>
</dbReference>
<comment type="cofactor">
    <cofactor evidence="3">
        <name>Zn(2+)</name>
        <dbReference type="ChEBI" id="CHEBI:29105"/>
    </cofactor>
    <text evidence="3">Binds 2 Zn(2+) ions per subunit.</text>
</comment>
<dbReference type="Gene3D" id="3.40.630.10">
    <property type="entry name" value="Zn peptidases"/>
    <property type="match status" value="1"/>
</dbReference>
<dbReference type="RefSeq" id="WP_073183885.1">
    <property type="nucleotide sequence ID" value="NZ_FQXI01000003.1"/>
</dbReference>
<evidence type="ECO:0000256" key="2">
    <source>
        <dbReference type="ARBA" id="ARBA00022801"/>
    </source>
</evidence>
<feature type="binding site" evidence="3">
    <location>
        <position position="80"/>
    </location>
    <ligand>
        <name>Zn(2+)</name>
        <dbReference type="ChEBI" id="CHEBI:29105"/>
        <label>1</label>
    </ligand>
</feature>
<feature type="binding site" evidence="3">
    <location>
        <position position="376"/>
    </location>
    <ligand>
        <name>Zn(2+)</name>
        <dbReference type="ChEBI" id="CHEBI:29105"/>
        <label>2</label>
    </ligand>
</feature>
<accession>A0A1M5QV79</accession>
<feature type="binding site" evidence="3">
    <location>
        <position position="124"/>
    </location>
    <ligand>
        <name>Zn(2+)</name>
        <dbReference type="ChEBI" id="CHEBI:29105"/>
        <label>2</label>
    </ligand>
</feature>
<evidence type="ECO:0000256" key="1">
    <source>
        <dbReference type="ARBA" id="ARBA00006153"/>
    </source>
</evidence>
<dbReference type="PIRSF" id="PIRSF001235">
    <property type="entry name" value="Amidase_carbamoylase"/>
    <property type="match status" value="1"/>
</dbReference>
<feature type="binding site" evidence="3">
    <location>
        <position position="91"/>
    </location>
    <ligand>
        <name>Zn(2+)</name>
        <dbReference type="ChEBI" id="CHEBI:29105"/>
        <label>1</label>
    </ligand>
</feature>
<dbReference type="InterPro" id="IPR002933">
    <property type="entry name" value="Peptidase_M20"/>
</dbReference>
<dbReference type="SUPFAM" id="SSF55031">
    <property type="entry name" value="Bacterial exopeptidase dimerisation domain"/>
    <property type="match status" value="1"/>
</dbReference>
<comment type="similarity">
    <text evidence="1">Belongs to the peptidase M20 family.</text>
</comment>
<dbReference type="GO" id="GO:0016813">
    <property type="term" value="F:hydrolase activity, acting on carbon-nitrogen (but not peptide) bonds, in linear amidines"/>
    <property type="evidence" value="ECO:0007669"/>
    <property type="project" value="InterPro"/>
</dbReference>
<evidence type="ECO:0000256" key="4">
    <source>
        <dbReference type="PIRSR" id="PIRSR001235-2"/>
    </source>
</evidence>
<proteinExistence type="inferred from homology"/>
<dbReference type="CDD" id="cd03884">
    <property type="entry name" value="M20_bAS"/>
    <property type="match status" value="1"/>
</dbReference>
<feature type="binding site" evidence="4">
    <location>
        <position position="282"/>
    </location>
    <ligand>
        <name>allantoate</name>
        <dbReference type="ChEBI" id="CHEBI:17536"/>
    </ligand>
</feature>
<sequence>MGYSIEDIRYLETAFEKLYSIGAIETGGVTRLGYTEKEDEMHEVFFQLAREMDLKVSVDQVGNGFVSNSDLDNYYLVGSHLDSVVDGGRYDGVVGVLSGLLVMKWIKRDGLNIPLKTVAFRCEESSNFGVSTIGSELITSGNGGDFTSLIGKDGISLGEIFSKRGYTFKPNIIKGVREYIEVHIEQARVLETNREKIGVVTTIAGPRRFKYHITGKAEHSGATPMNIRRDALCAAAELILEIEKIGLEESVVHSVATTGVIKNMPNALNVIPGEVELQVDTRGTNSESLDRMENHIYQSGKDICKKRRLQFIREKLGGSEPTDMSVEMQDKLERAITKLGYPYRKMISGAGHDAMKMARVCKTALIFIPCKDGISHNKNEFTDISSICEGASVIYEYLKQEVS</sequence>
<keyword evidence="7" id="KW-1185">Reference proteome</keyword>
<dbReference type="PANTHER" id="PTHR32494:SF5">
    <property type="entry name" value="ALLANTOATE AMIDOHYDROLASE"/>
    <property type="match status" value="1"/>
</dbReference>
<keyword evidence="3" id="KW-0862">Zinc</keyword>
<evidence type="ECO:0000259" key="5">
    <source>
        <dbReference type="Pfam" id="PF07687"/>
    </source>
</evidence>
<dbReference type="InterPro" id="IPR036264">
    <property type="entry name" value="Bact_exopeptidase_dim_dom"/>
</dbReference>
<feature type="binding site" evidence="4">
    <location>
        <position position="208"/>
    </location>
    <ligand>
        <name>allantoate</name>
        <dbReference type="ChEBI" id="CHEBI:17536"/>
    </ligand>
</feature>
<keyword evidence="3" id="KW-0479">Metal-binding</keyword>
<keyword evidence="2 6" id="KW-0378">Hydrolase</keyword>
<dbReference type="SUPFAM" id="SSF53187">
    <property type="entry name" value="Zn-dependent exopeptidases"/>
    <property type="match status" value="1"/>
</dbReference>
<dbReference type="Pfam" id="PF01546">
    <property type="entry name" value="Peptidase_M20"/>
    <property type="match status" value="1"/>
</dbReference>
<gene>
    <name evidence="6" type="ORF">SAMN02745245_00748</name>
</gene>
<dbReference type="PANTHER" id="PTHR32494">
    <property type="entry name" value="ALLANTOATE DEIMINASE-RELATED"/>
    <property type="match status" value="1"/>
</dbReference>
<evidence type="ECO:0000313" key="6">
    <source>
        <dbReference type="EMBL" id="SHH17776.1"/>
    </source>
</evidence>
<protein>
    <submittedName>
        <fullName evidence="6">N-carbamoyl-L-amino-acid hydrolase</fullName>
    </submittedName>
</protein>
<evidence type="ECO:0000256" key="3">
    <source>
        <dbReference type="PIRSR" id="PIRSR001235-1"/>
    </source>
</evidence>
<dbReference type="InterPro" id="IPR010158">
    <property type="entry name" value="Amidase_Cbmase"/>
</dbReference>
<feature type="binding site" evidence="3">
    <location>
        <position position="183"/>
    </location>
    <ligand>
        <name>Zn(2+)</name>
        <dbReference type="ChEBI" id="CHEBI:29105"/>
        <label>1</label>
    </ligand>
</feature>
<dbReference type="OrthoDB" id="9808195at2"/>
<organism evidence="6 7">
    <name type="scientific">Anaerosphaera aminiphila DSM 21120</name>
    <dbReference type="NCBI Taxonomy" id="1120995"/>
    <lineage>
        <taxon>Bacteria</taxon>
        <taxon>Bacillati</taxon>
        <taxon>Bacillota</taxon>
        <taxon>Tissierellia</taxon>
        <taxon>Tissierellales</taxon>
        <taxon>Peptoniphilaceae</taxon>
        <taxon>Anaerosphaera</taxon>
    </lineage>
</organism>
<dbReference type="Proteomes" id="UP000184032">
    <property type="component" value="Unassembled WGS sequence"/>
</dbReference>
<name>A0A1M5QV79_9FIRM</name>
<dbReference type="STRING" id="1120995.SAMN02745245_00748"/>
<reference evidence="6 7" key="1">
    <citation type="submission" date="2016-11" db="EMBL/GenBank/DDBJ databases">
        <authorList>
            <person name="Jaros S."/>
            <person name="Januszkiewicz K."/>
            <person name="Wedrychowicz H."/>
        </authorList>
    </citation>
    <scope>NUCLEOTIDE SEQUENCE [LARGE SCALE GENOMIC DNA]</scope>
    <source>
        <strain evidence="6 7">DSM 21120</strain>
    </source>
</reference>
<feature type="binding site" evidence="4">
    <location>
        <position position="269"/>
    </location>
    <ligand>
        <name>allantoate</name>
        <dbReference type="ChEBI" id="CHEBI:17536"/>
    </ligand>
</feature>
<dbReference type="EMBL" id="FQXI01000003">
    <property type="protein sequence ID" value="SHH17776.1"/>
    <property type="molecule type" value="Genomic_DNA"/>
</dbReference>
<evidence type="ECO:0000313" key="7">
    <source>
        <dbReference type="Proteomes" id="UP000184032"/>
    </source>
</evidence>
<dbReference type="Pfam" id="PF07687">
    <property type="entry name" value="M20_dimer"/>
    <property type="match status" value="1"/>
</dbReference>
<feature type="binding site" evidence="3">
    <location>
        <position position="91"/>
    </location>
    <ligand>
        <name>Zn(2+)</name>
        <dbReference type="ChEBI" id="CHEBI:29105"/>
        <label>2</label>
    </ligand>
</feature>
<dbReference type="GO" id="GO:0046872">
    <property type="term" value="F:metal ion binding"/>
    <property type="evidence" value="ECO:0007669"/>
    <property type="project" value="UniProtKB-KW"/>
</dbReference>
<dbReference type="Gene3D" id="3.30.70.360">
    <property type="match status" value="1"/>
</dbReference>
<feature type="domain" description="Peptidase M20 dimerisation" evidence="5">
    <location>
        <begin position="208"/>
        <end position="296"/>
    </location>
</feature>
<dbReference type="AlphaFoldDB" id="A0A1M5QV79"/>
<dbReference type="InterPro" id="IPR011650">
    <property type="entry name" value="Peptidase_M20_dimer"/>
</dbReference>